<dbReference type="RefSeq" id="WP_147088260.1">
    <property type="nucleotide sequence ID" value="NZ_VORM01000036.1"/>
</dbReference>
<keyword evidence="6" id="KW-1185">Reference proteome</keyword>
<dbReference type="InterPro" id="IPR016181">
    <property type="entry name" value="Acyl_CoA_acyltransferase"/>
</dbReference>
<dbReference type="OrthoDB" id="9805924at2"/>
<sequence>MDISIRRATKEDMARVLELIYELALHENKPNAVELHVEDLEKAGFGDEKEFICFVAEVDGKIEGSALIYNRFSTWKGSVLHLEDLVVSKRMRGSGLGTTLLNEVVRFGQEIGVKRISWEVSEGNENAMKFYQNKGADIKRDWNVVHLDEEGIKTYLSQI</sequence>
<protein>
    <submittedName>
        <fullName evidence="5">GNAT family N-acetyltransferase</fullName>
    </submittedName>
</protein>
<dbReference type="Gene3D" id="3.40.630.30">
    <property type="match status" value="1"/>
</dbReference>
<evidence type="ECO:0000256" key="1">
    <source>
        <dbReference type="ARBA" id="ARBA00008694"/>
    </source>
</evidence>
<dbReference type="InterPro" id="IPR000182">
    <property type="entry name" value="GNAT_dom"/>
</dbReference>
<comment type="caution">
    <text evidence="5">The sequence shown here is derived from an EMBL/GenBank/DDBJ whole genome shotgun (WGS) entry which is preliminary data.</text>
</comment>
<dbReference type="GO" id="GO:0008080">
    <property type="term" value="F:N-acetyltransferase activity"/>
    <property type="evidence" value="ECO:0007669"/>
    <property type="project" value="TreeGrafter"/>
</dbReference>
<dbReference type="Pfam" id="PF00583">
    <property type="entry name" value="Acetyltransf_1"/>
    <property type="match status" value="1"/>
</dbReference>
<dbReference type="PANTHER" id="PTHR10545:SF29">
    <property type="entry name" value="GH14572P-RELATED"/>
    <property type="match status" value="1"/>
</dbReference>
<reference evidence="5 6" key="1">
    <citation type="submission" date="2019-08" db="EMBL/GenBank/DDBJ databases">
        <title>Genomes of Subsaximicrobium wynnwilliamsii strains.</title>
        <authorList>
            <person name="Bowman J.P."/>
        </authorList>
    </citation>
    <scope>NUCLEOTIDE SEQUENCE [LARGE SCALE GENOMIC DNA]</scope>
    <source>
        <strain evidence="5 6">2-80-2</strain>
    </source>
</reference>
<evidence type="ECO:0000313" key="5">
    <source>
        <dbReference type="EMBL" id="TXD86916.1"/>
    </source>
</evidence>
<feature type="domain" description="N-acetyltransferase" evidence="4">
    <location>
        <begin position="3"/>
        <end position="159"/>
    </location>
</feature>
<comment type="similarity">
    <text evidence="1">Belongs to the acetyltransferase family.</text>
</comment>
<keyword evidence="3" id="KW-0012">Acyltransferase</keyword>
<evidence type="ECO:0000256" key="3">
    <source>
        <dbReference type="ARBA" id="ARBA00023315"/>
    </source>
</evidence>
<dbReference type="SUPFAM" id="SSF55729">
    <property type="entry name" value="Acyl-CoA N-acyltransferases (Nat)"/>
    <property type="match status" value="1"/>
</dbReference>
<dbReference type="FunFam" id="3.40.630.30:FF:000064">
    <property type="entry name" value="GNAT family acetyltransferase"/>
    <property type="match status" value="1"/>
</dbReference>
<dbReference type="PROSITE" id="PS51186">
    <property type="entry name" value="GNAT"/>
    <property type="match status" value="1"/>
</dbReference>
<evidence type="ECO:0000259" key="4">
    <source>
        <dbReference type="PROSITE" id="PS51186"/>
    </source>
</evidence>
<dbReference type="PANTHER" id="PTHR10545">
    <property type="entry name" value="DIAMINE N-ACETYLTRANSFERASE"/>
    <property type="match status" value="1"/>
</dbReference>
<dbReference type="AlphaFoldDB" id="A0A5C6ZAF1"/>
<keyword evidence="2 5" id="KW-0808">Transferase</keyword>
<evidence type="ECO:0000313" key="6">
    <source>
        <dbReference type="Proteomes" id="UP000321578"/>
    </source>
</evidence>
<accession>A0A5C6ZAF1</accession>
<dbReference type="Proteomes" id="UP000321578">
    <property type="component" value="Unassembled WGS sequence"/>
</dbReference>
<organism evidence="5 6">
    <name type="scientific">Subsaximicrobium wynnwilliamsii</name>
    <dbReference type="NCBI Taxonomy" id="291179"/>
    <lineage>
        <taxon>Bacteria</taxon>
        <taxon>Pseudomonadati</taxon>
        <taxon>Bacteroidota</taxon>
        <taxon>Flavobacteriia</taxon>
        <taxon>Flavobacteriales</taxon>
        <taxon>Flavobacteriaceae</taxon>
        <taxon>Subsaximicrobium</taxon>
    </lineage>
</organism>
<dbReference type="EMBL" id="VORO01000034">
    <property type="protein sequence ID" value="TXD86916.1"/>
    <property type="molecule type" value="Genomic_DNA"/>
</dbReference>
<proteinExistence type="inferred from homology"/>
<dbReference type="InterPro" id="IPR051016">
    <property type="entry name" value="Diverse_Substrate_AcTransf"/>
</dbReference>
<evidence type="ECO:0000256" key="2">
    <source>
        <dbReference type="ARBA" id="ARBA00022679"/>
    </source>
</evidence>
<name>A0A5C6ZAF1_9FLAO</name>
<gene>
    <name evidence="5" type="ORF">ESY86_18780</name>
</gene>
<dbReference type="CDD" id="cd04301">
    <property type="entry name" value="NAT_SF"/>
    <property type="match status" value="1"/>
</dbReference>